<sequence length="23" mass="2681">MFIGNSPLYSYLSDENKNKLMSE</sequence>
<reference evidence="1 2" key="1">
    <citation type="journal article" date="2009" name="Proc. Natl. Acad. Sci. U.S.A.">
        <title>The genomic basis of trophic strategy in marine bacteria.</title>
        <authorList>
            <person name="Lauro F.M."/>
            <person name="McDougald D."/>
            <person name="Thomas T."/>
            <person name="Williams T.J."/>
            <person name="Egan S."/>
            <person name="Rice S."/>
            <person name="DeMaere M.Z."/>
            <person name="Ting L."/>
            <person name="Ertan H."/>
            <person name="Johnson J."/>
            <person name="Ferriera S."/>
            <person name="Lapidus A."/>
            <person name="Anderson I."/>
            <person name="Kyrpides N."/>
            <person name="Munk A.C."/>
            <person name="Detter C."/>
            <person name="Han C.S."/>
            <person name="Brown M.V."/>
            <person name="Robb F.T."/>
            <person name="Kjelleberg S."/>
            <person name="Cavicchioli R."/>
        </authorList>
    </citation>
    <scope>NUCLEOTIDE SEQUENCE [LARGE SCALE GENOMIC DNA]</scope>
    <source>
        <strain evidence="1 2">S14</strain>
    </source>
</reference>
<organism evidence="1 2">
    <name type="scientific">Photobacterium angustum (strain S14 / CCUG 15956)</name>
    <name type="common">Vibrio sp. (strain S14 / CCUG 15956)</name>
    <dbReference type="NCBI Taxonomy" id="314292"/>
    <lineage>
        <taxon>Bacteria</taxon>
        <taxon>Pseudomonadati</taxon>
        <taxon>Pseudomonadota</taxon>
        <taxon>Gammaproteobacteria</taxon>
        <taxon>Vibrionales</taxon>
        <taxon>Vibrionaceae</taxon>
        <taxon>Photobacterium</taxon>
    </lineage>
</organism>
<comment type="caution">
    <text evidence="1">The sequence shown here is derived from an EMBL/GenBank/DDBJ whole genome shotgun (WGS) entry which is preliminary data.</text>
</comment>
<evidence type="ECO:0000313" key="2">
    <source>
        <dbReference type="Proteomes" id="UP000001603"/>
    </source>
</evidence>
<gene>
    <name evidence="1" type="ORF">VAS14_13044</name>
</gene>
<dbReference type="AlphaFoldDB" id="Q1ZV16"/>
<proteinExistence type="predicted"/>
<dbReference type="EMBL" id="AAOJ01000001">
    <property type="protein sequence ID" value="EAS66244.1"/>
    <property type="molecule type" value="Genomic_DNA"/>
</dbReference>
<protein>
    <submittedName>
        <fullName evidence="1">Uncharacterized protein</fullName>
    </submittedName>
</protein>
<accession>Q1ZV16</accession>
<evidence type="ECO:0000313" key="1">
    <source>
        <dbReference type="EMBL" id="EAS66244.1"/>
    </source>
</evidence>
<name>Q1ZV16_PHOAS</name>
<dbReference type="HOGENOM" id="CLU_3423039_0_0_6"/>
<dbReference type="Proteomes" id="UP000001603">
    <property type="component" value="Unassembled WGS sequence"/>
</dbReference>